<accession>A0A6A6TUV3</accession>
<evidence type="ECO:0000313" key="3">
    <source>
        <dbReference type="Proteomes" id="UP000799324"/>
    </source>
</evidence>
<dbReference type="AlphaFoldDB" id="A0A6A6TUV3"/>
<organism evidence="2 3">
    <name type="scientific">Lophiostoma macrostomum CBS 122681</name>
    <dbReference type="NCBI Taxonomy" id="1314788"/>
    <lineage>
        <taxon>Eukaryota</taxon>
        <taxon>Fungi</taxon>
        <taxon>Dikarya</taxon>
        <taxon>Ascomycota</taxon>
        <taxon>Pezizomycotina</taxon>
        <taxon>Dothideomycetes</taxon>
        <taxon>Pleosporomycetidae</taxon>
        <taxon>Pleosporales</taxon>
        <taxon>Lophiostomataceae</taxon>
        <taxon>Lophiostoma</taxon>
    </lineage>
</organism>
<keyword evidence="3" id="KW-1185">Reference proteome</keyword>
<dbReference type="OrthoDB" id="5385189at2759"/>
<feature type="region of interest" description="Disordered" evidence="1">
    <location>
        <begin position="197"/>
        <end position="232"/>
    </location>
</feature>
<sequence>MATRIDDRWLWLGLGAFTFVAIKGVAKGLRTIIDLTEVHEPAPPEPPTIPAAALNPHVGKESAIKTASLETLATCSNIEIRKAATKILCERFFAHQPSRERLLKELGSSNERVQHRAQLAFDMLSEYSVIQKPIMPSTPPSLRPRHGALRRNARGLPINAREHTSEAALERDLRRRRREAMVINEGDRPVSQEDVYMRDRSGRMSSEFEREARESGDMDGSLLPRPVEDGSEAEFRAALQARLDSLEH</sequence>
<feature type="compositionally biased region" description="Basic and acidic residues" evidence="1">
    <location>
        <begin position="197"/>
        <end position="216"/>
    </location>
</feature>
<proteinExistence type="predicted"/>
<evidence type="ECO:0000313" key="2">
    <source>
        <dbReference type="EMBL" id="KAF2662947.1"/>
    </source>
</evidence>
<reference evidence="2" key="1">
    <citation type="journal article" date="2020" name="Stud. Mycol.">
        <title>101 Dothideomycetes genomes: a test case for predicting lifestyles and emergence of pathogens.</title>
        <authorList>
            <person name="Haridas S."/>
            <person name="Albert R."/>
            <person name="Binder M."/>
            <person name="Bloem J."/>
            <person name="Labutti K."/>
            <person name="Salamov A."/>
            <person name="Andreopoulos B."/>
            <person name="Baker S."/>
            <person name="Barry K."/>
            <person name="Bills G."/>
            <person name="Bluhm B."/>
            <person name="Cannon C."/>
            <person name="Castanera R."/>
            <person name="Culley D."/>
            <person name="Daum C."/>
            <person name="Ezra D."/>
            <person name="Gonzalez J."/>
            <person name="Henrissat B."/>
            <person name="Kuo A."/>
            <person name="Liang C."/>
            <person name="Lipzen A."/>
            <person name="Lutzoni F."/>
            <person name="Magnuson J."/>
            <person name="Mondo S."/>
            <person name="Nolan M."/>
            <person name="Ohm R."/>
            <person name="Pangilinan J."/>
            <person name="Park H.-J."/>
            <person name="Ramirez L."/>
            <person name="Alfaro M."/>
            <person name="Sun H."/>
            <person name="Tritt A."/>
            <person name="Yoshinaga Y."/>
            <person name="Zwiers L.-H."/>
            <person name="Turgeon B."/>
            <person name="Goodwin S."/>
            <person name="Spatafora J."/>
            <person name="Crous P."/>
            <person name="Grigoriev I."/>
        </authorList>
    </citation>
    <scope>NUCLEOTIDE SEQUENCE</scope>
    <source>
        <strain evidence="2">CBS 122681</strain>
    </source>
</reference>
<protein>
    <submittedName>
        <fullName evidence="2">Uncharacterized protein</fullName>
    </submittedName>
</protein>
<dbReference type="EMBL" id="MU004288">
    <property type="protein sequence ID" value="KAF2662947.1"/>
    <property type="molecule type" value="Genomic_DNA"/>
</dbReference>
<evidence type="ECO:0000256" key="1">
    <source>
        <dbReference type="SAM" id="MobiDB-lite"/>
    </source>
</evidence>
<gene>
    <name evidence="2" type="ORF">K491DRAFT_8211</name>
</gene>
<dbReference type="Proteomes" id="UP000799324">
    <property type="component" value="Unassembled WGS sequence"/>
</dbReference>
<name>A0A6A6TUV3_9PLEO</name>